<dbReference type="Proteomes" id="UP000184452">
    <property type="component" value="Unassembled WGS sequence"/>
</dbReference>
<dbReference type="SUPFAM" id="SSF53254">
    <property type="entry name" value="Phosphoglycerate mutase-like"/>
    <property type="match status" value="1"/>
</dbReference>
<keyword evidence="3" id="KW-1185">Reference proteome</keyword>
<dbReference type="EMBL" id="FQZK01000027">
    <property type="protein sequence ID" value="SHK66653.1"/>
    <property type="molecule type" value="Genomic_DNA"/>
</dbReference>
<organism evidence="2 3">
    <name type="scientific">Nocardiopsis flavescens</name>
    <dbReference type="NCBI Taxonomy" id="758803"/>
    <lineage>
        <taxon>Bacteria</taxon>
        <taxon>Bacillati</taxon>
        <taxon>Actinomycetota</taxon>
        <taxon>Actinomycetes</taxon>
        <taxon>Streptosporangiales</taxon>
        <taxon>Nocardiopsidaceae</taxon>
        <taxon>Nocardiopsis</taxon>
    </lineage>
</organism>
<dbReference type="RefSeq" id="WP_073383616.1">
    <property type="nucleotide sequence ID" value="NZ_FQZK01000027.1"/>
</dbReference>
<keyword evidence="1" id="KW-0378">Hydrolase</keyword>
<dbReference type="Pfam" id="PF00300">
    <property type="entry name" value="His_Phos_1"/>
    <property type="match status" value="1"/>
</dbReference>
<dbReference type="STRING" id="758803.SAMN05421803_12723"/>
<dbReference type="CDD" id="cd07067">
    <property type="entry name" value="HP_PGM_like"/>
    <property type="match status" value="1"/>
</dbReference>
<reference evidence="2 3" key="1">
    <citation type="submission" date="2016-11" db="EMBL/GenBank/DDBJ databases">
        <authorList>
            <person name="Jaros S."/>
            <person name="Januszkiewicz K."/>
            <person name="Wedrychowicz H."/>
        </authorList>
    </citation>
    <scope>NUCLEOTIDE SEQUENCE [LARGE SCALE GENOMIC DNA]</scope>
    <source>
        <strain evidence="2 3">CGMCC 4.5723</strain>
    </source>
</reference>
<dbReference type="InterPro" id="IPR051021">
    <property type="entry name" value="Mito_Ser/Thr_phosphatase"/>
</dbReference>
<name>A0A1M6UBV9_9ACTN</name>
<evidence type="ECO:0000313" key="3">
    <source>
        <dbReference type="Proteomes" id="UP000184452"/>
    </source>
</evidence>
<evidence type="ECO:0000313" key="2">
    <source>
        <dbReference type="EMBL" id="SHK66653.1"/>
    </source>
</evidence>
<dbReference type="AlphaFoldDB" id="A0A1M6UBV9"/>
<dbReference type="InterPro" id="IPR029033">
    <property type="entry name" value="His_PPase_superfam"/>
</dbReference>
<dbReference type="PANTHER" id="PTHR20935:SF0">
    <property type="entry name" value="SERINE_THREONINE-PROTEIN PHOSPHATASE PGAM5, MITOCHONDRIAL"/>
    <property type="match status" value="1"/>
</dbReference>
<evidence type="ECO:0000256" key="1">
    <source>
        <dbReference type="ARBA" id="ARBA00022801"/>
    </source>
</evidence>
<accession>A0A1M6UBV9</accession>
<dbReference type="SMART" id="SM00855">
    <property type="entry name" value="PGAM"/>
    <property type="match status" value="1"/>
</dbReference>
<gene>
    <name evidence="2" type="ORF">SAMN05421803_12723</name>
</gene>
<dbReference type="InterPro" id="IPR013078">
    <property type="entry name" value="His_Pase_superF_clade-1"/>
</dbReference>
<dbReference type="Gene3D" id="3.40.50.1240">
    <property type="entry name" value="Phosphoglycerate mutase-like"/>
    <property type="match status" value="1"/>
</dbReference>
<dbReference type="OrthoDB" id="280692at2"/>
<protein>
    <submittedName>
        <fullName evidence="2">Broad specificity phosphatase PhoE</fullName>
    </submittedName>
</protein>
<proteinExistence type="predicted"/>
<sequence>MPSIYLIRHGKASPEARDYDELSPTGHEQARLLGAELARRGLRPAAVLSGSLRRQRQTARTALAGAGIDAAPVVDERWNEYGHLELLARSPAAAGTLQERLDAGLSAWIGAGGAGPGSWEGFRGGVLAALEETAAGLGRGESALVFTSAGVVATVAAALLRAPEHGFLELNRIVVNGSLTKVVHGRGGTRLLSFNDHAHLERDGEALTTFR</sequence>
<dbReference type="PANTHER" id="PTHR20935">
    <property type="entry name" value="PHOSPHOGLYCERATE MUTASE-RELATED"/>
    <property type="match status" value="1"/>
</dbReference>
<dbReference type="GO" id="GO:0016787">
    <property type="term" value="F:hydrolase activity"/>
    <property type="evidence" value="ECO:0007669"/>
    <property type="project" value="UniProtKB-KW"/>
</dbReference>